<evidence type="ECO:0000256" key="1">
    <source>
        <dbReference type="SAM" id="Phobius"/>
    </source>
</evidence>
<proteinExistence type="predicted"/>
<reference evidence="2 3" key="1">
    <citation type="submission" date="2023-11" db="EMBL/GenBank/DDBJ databases">
        <title>Bacillus jintuensis, isolated from a mudflat on the Beibu Gulf coast.</title>
        <authorList>
            <person name="Li M."/>
        </authorList>
    </citation>
    <scope>NUCLEOTIDE SEQUENCE [LARGE SCALE GENOMIC DNA]</scope>
    <source>
        <strain evidence="2 3">31A1R</strain>
    </source>
</reference>
<dbReference type="PROSITE" id="PS51257">
    <property type="entry name" value="PROKAR_LIPOPROTEIN"/>
    <property type="match status" value="1"/>
</dbReference>
<dbReference type="Proteomes" id="UP001290455">
    <property type="component" value="Unassembled WGS sequence"/>
</dbReference>
<keyword evidence="1" id="KW-1133">Transmembrane helix</keyword>
<gene>
    <name evidence="2" type="ORF">SM124_01815</name>
</gene>
<dbReference type="InterPro" id="IPR020390">
    <property type="entry name" value="Uncharacterised_YqhV"/>
</dbReference>
<name>A0ABU5ITK2_9BACI</name>
<dbReference type="RefSeq" id="WP_322444774.1">
    <property type="nucleotide sequence ID" value="NZ_JAXOFX010000001.1"/>
</dbReference>
<evidence type="ECO:0000313" key="3">
    <source>
        <dbReference type="Proteomes" id="UP001290455"/>
    </source>
</evidence>
<keyword evidence="1" id="KW-0472">Membrane</keyword>
<feature type="transmembrane region" description="Helical" evidence="1">
    <location>
        <begin position="40"/>
        <end position="65"/>
    </location>
</feature>
<protein>
    <submittedName>
        <fullName evidence="2">DUF2619 domain-containing protein</fullName>
    </submittedName>
</protein>
<dbReference type="Pfam" id="PF10942">
    <property type="entry name" value="DUF2619"/>
    <property type="match status" value="1"/>
</dbReference>
<evidence type="ECO:0000313" key="2">
    <source>
        <dbReference type="EMBL" id="MDZ5470475.1"/>
    </source>
</evidence>
<organism evidence="2 3">
    <name type="scientific">Robertmurraya mangrovi</name>
    <dbReference type="NCBI Taxonomy" id="3098077"/>
    <lineage>
        <taxon>Bacteria</taxon>
        <taxon>Bacillati</taxon>
        <taxon>Bacillota</taxon>
        <taxon>Bacilli</taxon>
        <taxon>Bacillales</taxon>
        <taxon>Bacillaceae</taxon>
        <taxon>Robertmurraya</taxon>
    </lineage>
</organism>
<accession>A0ABU5ITK2</accession>
<feature type="transmembrane region" description="Helical" evidence="1">
    <location>
        <begin position="71"/>
        <end position="88"/>
    </location>
</feature>
<sequence>MFEGVKKTILGMAILCFISGCIEIFAAYLIVKFNAIEKALIINSSLAFIESLLFIAIISIGVYGIADQVRGKKLIWIFFGVGCILFGIK</sequence>
<feature type="transmembrane region" description="Helical" evidence="1">
    <location>
        <begin position="12"/>
        <end position="31"/>
    </location>
</feature>
<dbReference type="EMBL" id="JAXOFX010000001">
    <property type="protein sequence ID" value="MDZ5470475.1"/>
    <property type="molecule type" value="Genomic_DNA"/>
</dbReference>
<keyword evidence="1" id="KW-0812">Transmembrane</keyword>
<comment type="caution">
    <text evidence="2">The sequence shown here is derived from an EMBL/GenBank/DDBJ whole genome shotgun (WGS) entry which is preliminary data.</text>
</comment>
<keyword evidence="3" id="KW-1185">Reference proteome</keyword>